<gene>
    <name evidence="1" type="ORF">ACFO0D_03125</name>
</gene>
<accession>A0ABV9I5X4</accession>
<sequence>MIPLPLPPQLHNVILHPERHHATEQFPAEVGVNLPVNVWSWGKSGNPDLSLMRLTRQAGWMLQLKPSVYPVDQVAPFREQLFQVRVRQKRFPVTAYRITGGPLKGKYILTNGWNGFLAVLVPEYSRALASRIPQGTDRQLAQPLNAYLTERAAFCALPQVTCRRGVR</sequence>
<name>A0ABV9I5X4_9DEIO</name>
<comment type="caution">
    <text evidence="1">The sequence shown here is derived from an EMBL/GenBank/DDBJ whole genome shotgun (WGS) entry which is preliminary data.</text>
</comment>
<proteinExistence type="predicted"/>
<evidence type="ECO:0000313" key="2">
    <source>
        <dbReference type="Proteomes" id="UP001595952"/>
    </source>
</evidence>
<dbReference type="Proteomes" id="UP001595952">
    <property type="component" value="Unassembled WGS sequence"/>
</dbReference>
<dbReference type="RefSeq" id="WP_380060352.1">
    <property type="nucleotide sequence ID" value="NZ_JBHSEI010000001.1"/>
</dbReference>
<evidence type="ECO:0000313" key="1">
    <source>
        <dbReference type="EMBL" id="MFC4637328.1"/>
    </source>
</evidence>
<organism evidence="1 2">
    <name type="scientific">Deinococcus hohokamensis</name>
    <dbReference type="NCBI Taxonomy" id="309883"/>
    <lineage>
        <taxon>Bacteria</taxon>
        <taxon>Thermotogati</taxon>
        <taxon>Deinococcota</taxon>
        <taxon>Deinococci</taxon>
        <taxon>Deinococcales</taxon>
        <taxon>Deinococcaceae</taxon>
        <taxon>Deinococcus</taxon>
    </lineage>
</organism>
<dbReference type="EMBL" id="JBHSEI010000001">
    <property type="protein sequence ID" value="MFC4637328.1"/>
    <property type="molecule type" value="Genomic_DNA"/>
</dbReference>
<keyword evidence="2" id="KW-1185">Reference proteome</keyword>
<protein>
    <submittedName>
        <fullName evidence="1">Uncharacterized protein</fullName>
    </submittedName>
</protein>
<reference evidence="2" key="1">
    <citation type="journal article" date="2019" name="Int. J. Syst. Evol. Microbiol.">
        <title>The Global Catalogue of Microorganisms (GCM) 10K type strain sequencing project: providing services to taxonomists for standard genome sequencing and annotation.</title>
        <authorList>
            <consortium name="The Broad Institute Genomics Platform"/>
            <consortium name="The Broad Institute Genome Sequencing Center for Infectious Disease"/>
            <person name="Wu L."/>
            <person name="Ma J."/>
        </authorList>
    </citation>
    <scope>NUCLEOTIDE SEQUENCE [LARGE SCALE GENOMIC DNA]</scope>
    <source>
        <strain evidence="2">CCUG 55995</strain>
    </source>
</reference>